<dbReference type="EMBL" id="MT658805">
    <property type="protein sequence ID" value="QNJ57140.1"/>
    <property type="molecule type" value="Genomic_DNA"/>
</dbReference>
<evidence type="ECO:0000313" key="2">
    <source>
        <dbReference type="Proteomes" id="UP000515957"/>
    </source>
</evidence>
<protein>
    <submittedName>
        <fullName evidence="1">Uncharacterized protein</fullName>
    </submittedName>
</protein>
<sequence length="121" mass="13708">MPAGVFCCLRKVIAWHSLMVAVTDQTFFPKPVGAGITATLNMWRFTNSMASYYQIAENDKDFEDAEWTRIRMLNEVLKTVEGLEPDGIEFKFQTGYFVNGRFKVADDPNSAYVLVEAIPVD</sequence>
<keyword evidence="2" id="KW-1185">Reference proteome</keyword>
<dbReference type="KEGG" id="vg:70080752"/>
<name>A0A7G8LIR8_9CAUD</name>
<evidence type="ECO:0000313" key="1">
    <source>
        <dbReference type="EMBL" id="QNJ57140.1"/>
    </source>
</evidence>
<proteinExistence type="predicted"/>
<dbReference type="Proteomes" id="UP000515957">
    <property type="component" value="Segment"/>
</dbReference>
<dbReference type="GeneID" id="70080752"/>
<gene>
    <name evidence="1" type="primary">107</name>
    <name evidence="1" type="ORF">SEA_RABBITRUN_107</name>
</gene>
<dbReference type="RefSeq" id="YP_010246214.1">
    <property type="nucleotide sequence ID" value="NC_060133.1"/>
</dbReference>
<reference evidence="1 2" key="1">
    <citation type="submission" date="2020-06" db="EMBL/GenBank/DDBJ databases">
        <authorList>
            <person name="Herren C.D."/>
            <person name="Smith Caldas M."/>
            <person name="Brooke G.M."/>
            <person name="Cabrera L.J."/>
            <person name="Caudill C.B."/>
            <person name="Ewell K.O."/>
            <person name="Haas C.L."/>
            <person name="Shapland G.L."/>
            <person name="Sitek C.J."/>
            <person name="Thompson J.S."/>
            <person name="Pollenz R.S."/>
            <person name="Garlena R.A."/>
            <person name="Russell D.A."/>
            <person name="Pope W.H."/>
            <person name="Jacobs-Sera D."/>
            <person name="Hatfull G.F."/>
        </authorList>
    </citation>
    <scope>NUCLEOTIDE SEQUENCE [LARGE SCALE GENOMIC DNA]</scope>
</reference>
<organism evidence="1 2">
    <name type="scientific">Gordonia phage Rabbitrun</name>
    <dbReference type="NCBI Taxonomy" id="2762280"/>
    <lineage>
        <taxon>Viruses</taxon>
        <taxon>Duplodnaviria</taxon>
        <taxon>Heunggongvirae</taxon>
        <taxon>Uroviricota</taxon>
        <taxon>Caudoviricetes</taxon>
        <taxon>Deeyouvirinae</taxon>
        <taxon>Nevillevirus</taxon>
        <taxon>Nevillevirus rabbitrun</taxon>
    </lineage>
</organism>
<accession>A0A7G8LIR8</accession>